<organism evidence="1 2">
    <name type="scientific">Echinococcus multilocularis</name>
    <name type="common">Fox tapeworm</name>
    <dbReference type="NCBI Taxonomy" id="6211"/>
    <lineage>
        <taxon>Eukaryota</taxon>
        <taxon>Metazoa</taxon>
        <taxon>Spiralia</taxon>
        <taxon>Lophotrochozoa</taxon>
        <taxon>Platyhelminthes</taxon>
        <taxon>Cestoda</taxon>
        <taxon>Eucestoda</taxon>
        <taxon>Cyclophyllidea</taxon>
        <taxon>Taeniidae</taxon>
        <taxon>Echinococcus</taxon>
    </lineage>
</organism>
<protein>
    <submittedName>
        <fullName evidence="1">Hypothetical transcript</fullName>
    </submittedName>
</protein>
<keyword evidence="2" id="KW-1185">Reference proteome</keyword>
<name>A0A068YG22_ECHMU</name>
<evidence type="ECO:0000313" key="1">
    <source>
        <dbReference type="EMBL" id="CDS42289.1"/>
    </source>
</evidence>
<dbReference type="Proteomes" id="UP000017246">
    <property type="component" value="Unassembled WGS sequence"/>
</dbReference>
<reference evidence="1" key="2">
    <citation type="submission" date="2015-11" db="EMBL/GenBank/DDBJ databases">
        <authorList>
            <person name="Zhang Y."/>
            <person name="Guo Z."/>
        </authorList>
    </citation>
    <scope>NUCLEOTIDE SEQUENCE</scope>
</reference>
<gene>
    <name evidence="1" type="ORF">EmuJ_000999200</name>
</gene>
<sequence length="87" mass="10010">MLPDPDPSKMTFRARFNSLCGLDISMYMSSLLVRLALFGTPKNSSTSFPVMSAVTYYFHSPPYVTDPFKFEYTTCVFICINFLLWKI</sequence>
<accession>A0A068YG22</accession>
<dbReference type="AlphaFoldDB" id="A0A068YG22"/>
<evidence type="ECO:0000313" key="2">
    <source>
        <dbReference type="Proteomes" id="UP000017246"/>
    </source>
</evidence>
<reference evidence="1" key="1">
    <citation type="journal article" date="2013" name="Nature">
        <title>The genomes of four tapeworm species reveal adaptations to parasitism.</title>
        <authorList>
            <person name="Tsai I.J."/>
            <person name="Zarowiecki M."/>
            <person name="Holroyd N."/>
            <person name="Garciarrubio A."/>
            <person name="Sanchez-Flores A."/>
            <person name="Brooks K.L."/>
            <person name="Tracey A."/>
            <person name="Bobes R.J."/>
            <person name="Fragoso G."/>
            <person name="Sciutto E."/>
            <person name="Aslett M."/>
            <person name="Beasley H."/>
            <person name="Bennett H.M."/>
            <person name="Cai J."/>
            <person name="Camicia F."/>
            <person name="Clark R."/>
            <person name="Cucher M."/>
            <person name="De Silva N."/>
            <person name="Day T.A."/>
            <person name="Deplazes P."/>
            <person name="Estrada K."/>
            <person name="Fernandez C."/>
            <person name="Holland P.W."/>
            <person name="Hou J."/>
            <person name="Hu S."/>
            <person name="Huckvale T."/>
            <person name="Hung S.S."/>
            <person name="Kamenetzky L."/>
            <person name="Keane J.A."/>
            <person name="Kiss F."/>
            <person name="Koziol U."/>
            <person name="Lambert O."/>
            <person name="Liu K."/>
            <person name="Luo X."/>
            <person name="Luo Y."/>
            <person name="Macchiaroli N."/>
            <person name="Nichol S."/>
            <person name="Paps J."/>
            <person name="Parkinson J."/>
            <person name="Pouchkina-Stantcheva N."/>
            <person name="Riddiford N."/>
            <person name="Rosenzvit M."/>
            <person name="Salinas G."/>
            <person name="Wasmuth J.D."/>
            <person name="Zamanian M."/>
            <person name="Zheng Y."/>
            <person name="Cai X."/>
            <person name="Soberon X."/>
            <person name="Olson P.D."/>
            <person name="Laclette J.P."/>
            <person name="Brehm K."/>
            <person name="Berriman M."/>
            <person name="Garciarrubio A."/>
            <person name="Bobes R.J."/>
            <person name="Fragoso G."/>
            <person name="Sanchez-Flores A."/>
            <person name="Estrada K."/>
            <person name="Cevallos M.A."/>
            <person name="Morett E."/>
            <person name="Gonzalez V."/>
            <person name="Portillo T."/>
            <person name="Ochoa-Leyva A."/>
            <person name="Jose M.V."/>
            <person name="Sciutto E."/>
            <person name="Landa A."/>
            <person name="Jimenez L."/>
            <person name="Valdes V."/>
            <person name="Carrero J.C."/>
            <person name="Larralde C."/>
            <person name="Morales-Montor J."/>
            <person name="Limon-Lason J."/>
            <person name="Soberon X."/>
            <person name="Laclette J.P."/>
        </authorList>
    </citation>
    <scope>NUCLEOTIDE SEQUENCE [LARGE SCALE GENOMIC DNA]</scope>
</reference>
<dbReference type="EMBL" id="LN902842">
    <property type="protein sequence ID" value="CDS42289.1"/>
    <property type="molecule type" value="Genomic_DNA"/>
</dbReference>
<proteinExistence type="predicted"/>